<proteinExistence type="predicted"/>
<reference evidence="2" key="1">
    <citation type="journal article" date="2018" name="Int. J. Syst. Evol. Microbiol.">
        <title>Carboxylicivirga sediminis sp. nov., isolated from coastal sediment.</title>
        <authorList>
            <person name="Wang F.Q."/>
            <person name="Ren L.H."/>
            <person name="Zou R.J."/>
            <person name="Sun Y.Z."/>
            <person name="Liu X.J."/>
            <person name="Jiang F."/>
            <person name="Liu L.J."/>
        </authorList>
    </citation>
    <scope>NUCLEOTIDE SEQUENCE</scope>
    <source>
        <strain evidence="2">JR1</strain>
    </source>
</reference>
<comment type="caution">
    <text evidence="2">The sequence shown here is derived from an EMBL/GenBank/DDBJ whole genome shotgun (WGS) entry which is preliminary data.</text>
</comment>
<accession>A0A941F0N3</accession>
<evidence type="ECO:0000313" key="3">
    <source>
        <dbReference type="Proteomes" id="UP000679220"/>
    </source>
</evidence>
<name>A0A941F0N3_9BACT</name>
<evidence type="ECO:0000256" key="1">
    <source>
        <dbReference type="SAM" id="Phobius"/>
    </source>
</evidence>
<dbReference type="Proteomes" id="UP000679220">
    <property type="component" value="Unassembled WGS sequence"/>
</dbReference>
<gene>
    <name evidence="2" type="ORF">KDU71_03800</name>
</gene>
<evidence type="ECO:0008006" key="4">
    <source>
        <dbReference type="Google" id="ProtNLM"/>
    </source>
</evidence>
<sequence length="167" mass="18928">MSNNNYSTKIFEDAYNIAQERQAEFSKESRIRLFFAYTFKAIAVLGGIILTTGVNEKAAQIIGISISVVIAIDLIFSNHKRLLIITKAAKGLELFIQDVHFQYNKSIQEVLNNRDSGNDTEAKNILDEINNKFASKCHEKSQEIIKAVDEADLKFLENLVVEKKEDK</sequence>
<keyword evidence="3" id="KW-1185">Reference proteome</keyword>
<keyword evidence="1" id="KW-0472">Membrane</keyword>
<dbReference type="EMBL" id="JAGTAR010000003">
    <property type="protein sequence ID" value="MBR8534671.1"/>
    <property type="molecule type" value="Genomic_DNA"/>
</dbReference>
<organism evidence="2 3">
    <name type="scientific">Carboxylicivirga sediminis</name>
    <dbReference type="NCBI Taxonomy" id="2006564"/>
    <lineage>
        <taxon>Bacteria</taxon>
        <taxon>Pseudomonadati</taxon>
        <taxon>Bacteroidota</taxon>
        <taxon>Bacteroidia</taxon>
        <taxon>Marinilabiliales</taxon>
        <taxon>Marinilabiliaceae</taxon>
        <taxon>Carboxylicivirga</taxon>
    </lineage>
</organism>
<dbReference type="AlphaFoldDB" id="A0A941F0N3"/>
<feature type="transmembrane region" description="Helical" evidence="1">
    <location>
        <begin position="58"/>
        <end position="76"/>
    </location>
</feature>
<keyword evidence="1" id="KW-1133">Transmembrane helix</keyword>
<reference evidence="2" key="2">
    <citation type="submission" date="2021-04" db="EMBL/GenBank/DDBJ databases">
        <authorList>
            <person name="Zhang T."/>
            <person name="Zhang Y."/>
            <person name="Lu D."/>
            <person name="Zuo D."/>
            <person name="Du Z."/>
        </authorList>
    </citation>
    <scope>NUCLEOTIDE SEQUENCE</scope>
    <source>
        <strain evidence="2">JR1</strain>
    </source>
</reference>
<evidence type="ECO:0000313" key="2">
    <source>
        <dbReference type="EMBL" id="MBR8534671.1"/>
    </source>
</evidence>
<keyword evidence="1" id="KW-0812">Transmembrane</keyword>
<dbReference type="RefSeq" id="WP_212188570.1">
    <property type="nucleotide sequence ID" value="NZ_JAGTAR010000003.1"/>
</dbReference>
<protein>
    <recommendedName>
        <fullName evidence="4">SMODS and SLOG-associating 2TM effector domain-containing protein</fullName>
    </recommendedName>
</protein>
<feature type="transmembrane region" description="Helical" evidence="1">
    <location>
        <begin position="31"/>
        <end position="52"/>
    </location>
</feature>